<protein>
    <submittedName>
        <fullName evidence="5 6">Uncharacterized protein LOC106600711</fullName>
    </submittedName>
    <submittedName>
        <fullName evidence="7">Uncharacterized protein si:ch73-248e21.7</fullName>
    </submittedName>
</protein>
<evidence type="ECO:0000256" key="1">
    <source>
        <dbReference type="SAM" id="MobiDB-lite"/>
    </source>
</evidence>
<feature type="region of interest" description="Disordered" evidence="1">
    <location>
        <begin position="174"/>
        <end position="230"/>
    </location>
</feature>
<evidence type="ECO:0000313" key="5">
    <source>
        <dbReference type="RefSeq" id="XP_014047753.1"/>
    </source>
</evidence>
<dbReference type="AlphaFoldDB" id="A0A1S3R5W3"/>
<dbReference type="GeneID" id="106600711"/>
<evidence type="ECO:0000313" key="6">
    <source>
        <dbReference type="RefSeq" id="XP_014047754.1"/>
    </source>
</evidence>
<feature type="chain" id="PRO_5010814332" evidence="3">
    <location>
        <begin position="23"/>
        <end position="439"/>
    </location>
</feature>
<keyword evidence="2" id="KW-0812">Transmembrane</keyword>
<feature type="compositionally biased region" description="Basic and acidic residues" evidence="1">
    <location>
        <begin position="357"/>
        <end position="367"/>
    </location>
</feature>
<dbReference type="KEGG" id="sasa:106600711"/>
<evidence type="ECO:0000256" key="3">
    <source>
        <dbReference type="SAM" id="SignalP"/>
    </source>
</evidence>
<evidence type="ECO:0000313" key="4">
    <source>
        <dbReference type="Proteomes" id="UP001652741"/>
    </source>
</evidence>
<keyword evidence="2" id="KW-1133">Transmembrane helix</keyword>
<feature type="compositionally biased region" description="Polar residues" evidence="1">
    <location>
        <begin position="98"/>
        <end position="118"/>
    </location>
</feature>
<gene>
    <name evidence="5 6" type="primary">LOC106600711</name>
    <name evidence="7" type="synonym">si:ch73-248e21.7</name>
</gene>
<feature type="compositionally biased region" description="Basic and acidic residues" evidence="1">
    <location>
        <begin position="391"/>
        <end position="426"/>
    </location>
</feature>
<feature type="compositionally biased region" description="Acidic residues" evidence="1">
    <location>
        <begin position="307"/>
        <end position="317"/>
    </location>
</feature>
<feature type="region of interest" description="Disordered" evidence="1">
    <location>
        <begin position="338"/>
        <end position="439"/>
    </location>
</feature>
<accession>A0A1S3R5W3</accession>
<sequence>MEWVRLMLGALLLSLSLRSLPAQDNVPIPENVSMAAPTTEDGTMAASSPEATTKTTTAPVIVTTAQPVTEITPVTSVPVFTIDAITIVITDPEITTIQEPTSDAPTTTSEAETMTPSPVITEGPVDTTTPPGPKPILSQDVLTTTSYLPTTSQDHLTSVIPVWPLHTTPRLTKDSFPTLEPIHTASESTDSHTEGLTPAPTSPSVNSTPSHFTTPATTHTSTDPDSTAGRVERSPLSLFWVIIVGLLVWVICLGMVYCIYLGVRRKRQCRTEYFGSSVRNGKSSKRKKGAEDDAWAGPVKLGGGDREEGEGGEEGGSPEDNKREGAGTDVVLSTFIANETEGERGGPDGAVGVAGSKEAEKWEEKEPLLYIDEGVEEGLEKMTPPSLSKSNSEKKVGGGNREGESEKEMERGEGNGKKENESERGEQNGGASFCLTTAV</sequence>
<proteinExistence type="predicted"/>
<feature type="compositionally biased region" description="Low complexity" evidence="1">
    <location>
        <begin position="207"/>
        <end position="228"/>
    </location>
</feature>
<organism evidence="4 5">
    <name type="scientific">Salmo salar</name>
    <name type="common">Atlantic salmon</name>
    <dbReference type="NCBI Taxonomy" id="8030"/>
    <lineage>
        <taxon>Eukaryota</taxon>
        <taxon>Metazoa</taxon>
        <taxon>Chordata</taxon>
        <taxon>Craniata</taxon>
        <taxon>Vertebrata</taxon>
        <taxon>Euteleostomi</taxon>
        <taxon>Actinopterygii</taxon>
        <taxon>Neopterygii</taxon>
        <taxon>Teleostei</taxon>
        <taxon>Protacanthopterygii</taxon>
        <taxon>Salmoniformes</taxon>
        <taxon>Salmonidae</taxon>
        <taxon>Salmoninae</taxon>
        <taxon>Salmo</taxon>
    </lineage>
</organism>
<reference evidence="5 6" key="1">
    <citation type="submission" date="2025-04" db="UniProtKB">
        <authorList>
            <consortium name="RefSeq"/>
        </authorList>
    </citation>
    <scope>IDENTIFICATION</scope>
    <source>
        <tissue evidence="5 6">Muscle</tissue>
    </source>
</reference>
<dbReference type="RefSeq" id="XP_014047754.1">
    <property type="nucleotide sequence ID" value="XM_014192279.1"/>
</dbReference>
<dbReference type="RefSeq" id="XP_045572072.1">
    <property type="nucleotide sequence ID" value="XM_045716116.1"/>
</dbReference>
<feature type="signal peptide" evidence="3">
    <location>
        <begin position="1"/>
        <end position="22"/>
    </location>
</feature>
<keyword evidence="2" id="KW-0472">Membrane</keyword>
<keyword evidence="4" id="KW-1185">Reference proteome</keyword>
<feature type="region of interest" description="Disordered" evidence="1">
    <location>
        <begin position="98"/>
        <end position="139"/>
    </location>
</feature>
<dbReference type="RefSeq" id="XP_014047753.1">
    <property type="nucleotide sequence ID" value="XM_014192278.1"/>
</dbReference>
<feature type="region of interest" description="Disordered" evidence="1">
    <location>
        <begin position="277"/>
        <end position="326"/>
    </location>
</feature>
<feature type="transmembrane region" description="Helical" evidence="2">
    <location>
        <begin position="238"/>
        <end position="263"/>
    </location>
</feature>
<dbReference type="Proteomes" id="UP001652741">
    <property type="component" value="Chromosome ssa03"/>
</dbReference>
<evidence type="ECO:0000313" key="7">
    <source>
        <dbReference type="RefSeq" id="XP_045572072.1"/>
    </source>
</evidence>
<name>A0A1S3R5W3_SALSA</name>
<keyword evidence="3" id="KW-0732">Signal</keyword>
<evidence type="ECO:0000256" key="2">
    <source>
        <dbReference type="SAM" id="Phobius"/>
    </source>
</evidence>